<dbReference type="Gene3D" id="3.40.50.2300">
    <property type="match status" value="1"/>
</dbReference>
<proteinExistence type="predicted"/>
<dbReference type="PANTHER" id="PTHR43719:SF28">
    <property type="entry name" value="PEROXIDE STRESS-ACTIVATED HISTIDINE KINASE MAK1-RELATED"/>
    <property type="match status" value="1"/>
</dbReference>
<accession>A0A1E5T6N8</accession>
<dbReference type="OrthoDB" id="9796457at2"/>
<dbReference type="SUPFAM" id="SSF52172">
    <property type="entry name" value="CheY-like"/>
    <property type="match status" value="1"/>
</dbReference>
<dbReference type="InterPro" id="IPR001789">
    <property type="entry name" value="Sig_transdc_resp-reg_receiver"/>
</dbReference>
<feature type="domain" description="Response regulatory" evidence="3">
    <location>
        <begin position="39"/>
        <end position="157"/>
    </location>
</feature>
<gene>
    <name evidence="4" type="ORF">BFP71_05195</name>
</gene>
<dbReference type="AlphaFoldDB" id="A0A1E5T6N8"/>
<evidence type="ECO:0000256" key="1">
    <source>
        <dbReference type="ARBA" id="ARBA00022553"/>
    </source>
</evidence>
<keyword evidence="1 2" id="KW-0597">Phosphoprotein</keyword>
<dbReference type="EMBL" id="MDGQ01000003">
    <property type="protein sequence ID" value="OEK07054.1"/>
    <property type="molecule type" value="Genomic_DNA"/>
</dbReference>
<dbReference type="Pfam" id="PF00072">
    <property type="entry name" value="Response_reg"/>
    <property type="match status" value="1"/>
</dbReference>
<keyword evidence="5" id="KW-1185">Reference proteome</keyword>
<sequence>MGAKSYFLVDNKIQPMDEEFTEEVSNVETIANQVLEGVSILIIDDNPINLIVAEKTLRKFGAKSIKALSAKEGVQKYMASNPRLILMDLHMPGIDGFQATALVRETEKFKAAPVPILAYTTYGYDEVKAKIEEHNLDGYIGKPFTQGQVFETIMSVLSIKSDSKQA</sequence>
<dbReference type="PROSITE" id="PS50110">
    <property type="entry name" value="RESPONSE_REGULATORY"/>
    <property type="match status" value="1"/>
</dbReference>
<evidence type="ECO:0000259" key="3">
    <source>
        <dbReference type="PROSITE" id="PS50110"/>
    </source>
</evidence>
<organism evidence="4 5">
    <name type="scientific">Roseivirga misakiensis</name>
    <dbReference type="NCBI Taxonomy" id="1563681"/>
    <lineage>
        <taxon>Bacteria</taxon>
        <taxon>Pseudomonadati</taxon>
        <taxon>Bacteroidota</taxon>
        <taxon>Cytophagia</taxon>
        <taxon>Cytophagales</taxon>
        <taxon>Roseivirgaceae</taxon>
        <taxon>Roseivirga</taxon>
    </lineage>
</organism>
<dbReference type="CDD" id="cd17546">
    <property type="entry name" value="REC_hyHK_CKI1_RcsC-like"/>
    <property type="match status" value="1"/>
</dbReference>
<dbReference type="STRING" id="1563681.BFP71_05195"/>
<dbReference type="SMART" id="SM00448">
    <property type="entry name" value="REC"/>
    <property type="match status" value="1"/>
</dbReference>
<dbReference type="PANTHER" id="PTHR43719">
    <property type="entry name" value="TWO-COMPONENT HISTIDINE KINASE"/>
    <property type="match status" value="1"/>
</dbReference>
<dbReference type="GO" id="GO:0000160">
    <property type="term" value="P:phosphorelay signal transduction system"/>
    <property type="evidence" value="ECO:0007669"/>
    <property type="project" value="InterPro"/>
</dbReference>
<dbReference type="InterPro" id="IPR011006">
    <property type="entry name" value="CheY-like_superfamily"/>
</dbReference>
<protein>
    <recommendedName>
        <fullName evidence="3">Response regulatory domain-containing protein</fullName>
    </recommendedName>
</protein>
<comment type="caution">
    <text evidence="4">The sequence shown here is derived from an EMBL/GenBank/DDBJ whole genome shotgun (WGS) entry which is preliminary data.</text>
</comment>
<evidence type="ECO:0000313" key="4">
    <source>
        <dbReference type="EMBL" id="OEK07054.1"/>
    </source>
</evidence>
<name>A0A1E5T6N8_9BACT</name>
<reference evidence="4 5" key="1">
    <citation type="submission" date="2016-08" db="EMBL/GenBank/DDBJ databases">
        <title>Draft genome of Fabibacter sp. strain SK-8.</title>
        <authorList>
            <person name="Wong S.-K."/>
            <person name="Hamasaki K."/>
            <person name="Yoshizawa S."/>
        </authorList>
    </citation>
    <scope>NUCLEOTIDE SEQUENCE [LARGE SCALE GENOMIC DNA]</scope>
    <source>
        <strain evidence="4 5">SK-8</strain>
    </source>
</reference>
<dbReference type="RefSeq" id="WP_069834366.1">
    <property type="nucleotide sequence ID" value="NZ_MDGQ01000003.1"/>
</dbReference>
<feature type="modified residue" description="4-aspartylphosphate" evidence="2">
    <location>
        <position position="88"/>
    </location>
</feature>
<dbReference type="InterPro" id="IPR050956">
    <property type="entry name" value="2C_system_His_kinase"/>
</dbReference>
<dbReference type="Proteomes" id="UP000095552">
    <property type="component" value="Unassembled WGS sequence"/>
</dbReference>
<evidence type="ECO:0000313" key="5">
    <source>
        <dbReference type="Proteomes" id="UP000095552"/>
    </source>
</evidence>
<evidence type="ECO:0000256" key="2">
    <source>
        <dbReference type="PROSITE-ProRule" id="PRU00169"/>
    </source>
</evidence>